<dbReference type="AlphaFoldDB" id="A0A432XIF6"/>
<dbReference type="SUPFAM" id="SSF53850">
    <property type="entry name" value="Periplasmic binding protein-like II"/>
    <property type="match status" value="2"/>
</dbReference>
<reference evidence="2" key="1">
    <citation type="journal article" date="2018" name="Front. Microbiol.">
        <title>Genome-Based Analysis Reveals the Taxonomy and Diversity of the Family Idiomarinaceae.</title>
        <authorList>
            <person name="Liu Y."/>
            <person name="Lai Q."/>
            <person name="Shao Z."/>
        </authorList>
    </citation>
    <scope>NUCLEOTIDE SEQUENCE [LARGE SCALE GENOMIC DNA]</scope>
    <source>
        <strain evidence="2">908033</strain>
    </source>
</reference>
<evidence type="ECO:0008006" key="3">
    <source>
        <dbReference type="Google" id="ProtNLM"/>
    </source>
</evidence>
<dbReference type="STRING" id="519452.SAMN04488139_2150"/>
<name>A0A432XIF6_9GAMM</name>
<dbReference type="Proteomes" id="UP000286985">
    <property type="component" value="Unassembled WGS sequence"/>
</dbReference>
<comment type="caution">
    <text evidence="1">The sequence shown here is derived from an EMBL/GenBank/DDBJ whole genome shotgun (WGS) entry which is preliminary data.</text>
</comment>
<dbReference type="OrthoDB" id="6838256at2"/>
<accession>A0A432XIF6</accession>
<keyword evidence="2" id="KW-1185">Reference proteome</keyword>
<sequence length="476" mass="54637">MLRHRLRVSDYRWVLIGLLFIAVQPTVFAKQSTLTFRAPDPGPVGDAVIEILEEAYQELGISLQYVDMPRNRSLVEANNGRISGELGRLPDLEAHYNNLQRVPFELFAFETVLVADRRNCGLCTLDDIDNAAFISGMQTVLHALEEAAFSKPTVQALDISQLHLMFSNQRVQAVLLNDFEARQLGYYSEPHLIITPIRQQFGYHYLHQQHAHLIEPLTETLEAMHDSGRVTEIYRSHGVHFQRTKTFEVSPYFSQISATAGLWRTLTHVDGSGRYWQLVKRIFEPVTDSLTLNTNSYQRAVLGLNEQRFDFLVGGVKNQASIHGIESLTHLDYDRDLYAFTMDQAAMDALLEGELKLPVCYVAGYGYHALFKGEMIFYQADSSLDCFAMLDMGRMGAVVNYRENMPDWITTPYVQYKLREAVPVHLIFHDTPRGRELRDWFDYRMRQLVKSGEIKEIFSDAMLERSHFTKNLPPKS</sequence>
<gene>
    <name evidence="1" type="ORF">CWE24_06460</name>
</gene>
<dbReference type="Gene3D" id="3.40.190.10">
    <property type="entry name" value="Periplasmic binding protein-like II"/>
    <property type="match status" value="2"/>
</dbReference>
<proteinExistence type="predicted"/>
<protein>
    <recommendedName>
        <fullName evidence="3">Solute-binding protein family 3/N-terminal domain-containing protein</fullName>
    </recommendedName>
</protein>
<dbReference type="EMBL" id="PIPU01000002">
    <property type="protein sequence ID" value="RUO48422.1"/>
    <property type="molecule type" value="Genomic_DNA"/>
</dbReference>
<organism evidence="1 2">
    <name type="scientific">Pseudidiomarina donghaiensis</name>
    <dbReference type="NCBI Taxonomy" id="519452"/>
    <lineage>
        <taxon>Bacteria</taxon>
        <taxon>Pseudomonadati</taxon>
        <taxon>Pseudomonadota</taxon>
        <taxon>Gammaproteobacteria</taxon>
        <taxon>Alteromonadales</taxon>
        <taxon>Idiomarinaceae</taxon>
        <taxon>Pseudidiomarina</taxon>
    </lineage>
</organism>
<evidence type="ECO:0000313" key="1">
    <source>
        <dbReference type="EMBL" id="RUO48422.1"/>
    </source>
</evidence>
<evidence type="ECO:0000313" key="2">
    <source>
        <dbReference type="Proteomes" id="UP000286985"/>
    </source>
</evidence>
<dbReference type="RefSeq" id="WP_092841340.1">
    <property type="nucleotide sequence ID" value="NZ_FPCF01000006.1"/>
</dbReference>